<evidence type="ECO:0000313" key="14">
    <source>
        <dbReference type="RefSeq" id="XP_007424058.1"/>
    </source>
</evidence>
<evidence type="ECO:0000256" key="7">
    <source>
        <dbReference type="ARBA" id="ARBA00023163"/>
    </source>
</evidence>
<dbReference type="SUPFAM" id="SSF57667">
    <property type="entry name" value="beta-beta-alpha zinc fingers"/>
    <property type="match status" value="2"/>
</dbReference>
<dbReference type="Pfam" id="PF00096">
    <property type="entry name" value="zf-C2H2"/>
    <property type="match status" value="4"/>
</dbReference>
<sequence length="507" mass="57327">MRVKMAVETEAKADLRPLIQVPLRLHGIKREEQGTANFNIGEAPEKAEQIPCVLRAGKVLSWKSSPLIKEEPDVGVIQHWEIQGQEREQPLHFGCRGRWPIAFEPWEDTLALLASFEHVAYACQWSKEELVARLLPTLNGDAREAYLSLDVSDRRDYGKVKAAILKREPVATEKRRRHFRQFRYQEARGPRDACRRLRELCCRWLRPESHTKDQILELLILEQFLTILPQEIQSQVWEQVPETCTQAVTVAETFLAKEQENERQVLQMSGPCKDMDTVNAPETELVGSSTRPIVPCRETKQRGSGDTSSLGSSDTETTWDSSAEEGGAGGSGRQDPSVTVVLDSCGVTSGFCPLATLKRAQVMPEESFQQAEYEDRFGGAEQLQARPQAPSRDSAYACTHCGKGFRWPSALAVHQRTHTGEKQHRCTECGKRFGQRGHLTVHRRIHSGEKPYACPQCGKQFVDSSHLTKHQRTHLGDQPHQCTECGRRCANKRSLVQHQRIHSKEKS</sequence>
<dbReference type="InterPro" id="IPR013087">
    <property type="entry name" value="Znf_C2H2_type"/>
</dbReference>
<evidence type="ECO:0000256" key="4">
    <source>
        <dbReference type="ARBA" id="ARBA00022771"/>
    </source>
</evidence>
<keyword evidence="8" id="KW-0539">Nucleus</keyword>
<dbReference type="GO" id="GO:0008270">
    <property type="term" value="F:zinc ion binding"/>
    <property type="evidence" value="ECO:0007669"/>
    <property type="project" value="UniProtKB-KW"/>
</dbReference>
<dbReference type="SMART" id="SM00431">
    <property type="entry name" value="SCAN"/>
    <property type="match status" value="1"/>
</dbReference>
<dbReference type="RefSeq" id="XP_007424058.1">
    <property type="nucleotide sequence ID" value="XM_007423996.3"/>
</dbReference>
<dbReference type="KEGG" id="pbi:103050693"/>
<evidence type="ECO:0000256" key="5">
    <source>
        <dbReference type="ARBA" id="ARBA00022833"/>
    </source>
</evidence>
<dbReference type="Proteomes" id="UP000695026">
    <property type="component" value="Unplaced"/>
</dbReference>
<name>A0A9F2NQ03_PYTBI</name>
<dbReference type="GO" id="GO:0005634">
    <property type="term" value="C:nucleus"/>
    <property type="evidence" value="ECO:0007669"/>
    <property type="project" value="UniProtKB-SubCell"/>
</dbReference>
<accession>A0A9F2NQ03</accession>
<dbReference type="SMART" id="SM00355">
    <property type="entry name" value="ZnF_C2H2"/>
    <property type="match status" value="4"/>
</dbReference>
<evidence type="ECO:0000259" key="12">
    <source>
        <dbReference type="PROSITE" id="PS50804"/>
    </source>
</evidence>
<evidence type="ECO:0000256" key="6">
    <source>
        <dbReference type="ARBA" id="ARBA00023015"/>
    </source>
</evidence>
<gene>
    <name evidence="14" type="primary">LOC103050693</name>
</gene>
<dbReference type="GeneID" id="103050693"/>
<dbReference type="FunFam" id="3.30.160.60:FF:000495">
    <property type="entry name" value="zinc finger protein 668"/>
    <property type="match status" value="1"/>
</dbReference>
<dbReference type="PANTHER" id="PTHR23226">
    <property type="entry name" value="ZINC FINGER AND SCAN DOMAIN-CONTAINING"/>
    <property type="match status" value="1"/>
</dbReference>
<dbReference type="CDD" id="cd07936">
    <property type="entry name" value="SCAN"/>
    <property type="match status" value="1"/>
</dbReference>
<dbReference type="OMA" id="PYWENIL"/>
<evidence type="ECO:0000259" key="11">
    <source>
        <dbReference type="PROSITE" id="PS50157"/>
    </source>
</evidence>
<dbReference type="AlphaFoldDB" id="A0A9F2NQ03"/>
<evidence type="ECO:0000256" key="9">
    <source>
        <dbReference type="PROSITE-ProRule" id="PRU00042"/>
    </source>
</evidence>
<evidence type="ECO:0000313" key="13">
    <source>
        <dbReference type="Proteomes" id="UP000695026"/>
    </source>
</evidence>
<dbReference type="FunFam" id="3.30.160.60:FF:000446">
    <property type="entry name" value="Zinc finger protein"/>
    <property type="match status" value="1"/>
</dbReference>
<dbReference type="SUPFAM" id="SSF47353">
    <property type="entry name" value="Retrovirus capsid dimerization domain-like"/>
    <property type="match status" value="1"/>
</dbReference>
<evidence type="ECO:0000256" key="1">
    <source>
        <dbReference type="ARBA" id="ARBA00004123"/>
    </source>
</evidence>
<dbReference type="FunFam" id="3.30.160.60:FF:000100">
    <property type="entry name" value="Zinc finger 45-like"/>
    <property type="match status" value="1"/>
</dbReference>
<dbReference type="OrthoDB" id="9026989at2759"/>
<dbReference type="Pfam" id="PF02023">
    <property type="entry name" value="SCAN"/>
    <property type="match status" value="1"/>
</dbReference>
<feature type="domain" description="C2H2-type" evidence="11">
    <location>
        <begin position="396"/>
        <end position="423"/>
    </location>
</feature>
<feature type="compositionally biased region" description="Low complexity" evidence="10">
    <location>
        <begin position="304"/>
        <end position="318"/>
    </location>
</feature>
<feature type="domain" description="C2H2-type" evidence="11">
    <location>
        <begin position="424"/>
        <end position="451"/>
    </location>
</feature>
<keyword evidence="7" id="KW-0804">Transcription</keyword>
<feature type="domain" description="C2H2-type" evidence="11">
    <location>
        <begin position="452"/>
        <end position="479"/>
    </location>
</feature>
<proteinExistence type="predicted"/>
<feature type="domain" description="C2H2-type" evidence="11">
    <location>
        <begin position="480"/>
        <end position="507"/>
    </location>
</feature>
<dbReference type="PANTHER" id="PTHR23226:SF416">
    <property type="entry name" value="FI01424P"/>
    <property type="match status" value="1"/>
</dbReference>
<dbReference type="InterPro" id="IPR038269">
    <property type="entry name" value="SCAN_sf"/>
</dbReference>
<dbReference type="PROSITE" id="PS00028">
    <property type="entry name" value="ZINC_FINGER_C2H2_1"/>
    <property type="match status" value="4"/>
</dbReference>
<comment type="subcellular location">
    <subcellularLocation>
        <location evidence="1">Nucleus</location>
    </subcellularLocation>
</comment>
<protein>
    <submittedName>
        <fullName evidence="14">Zinc finger protein 24-like isoform X1</fullName>
    </submittedName>
</protein>
<dbReference type="Gene3D" id="3.30.160.60">
    <property type="entry name" value="Classic Zinc Finger"/>
    <property type="match status" value="4"/>
</dbReference>
<evidence type="ECO:0000256" key="2">
    <source>
        <dbReference type="ARBA" id="ARBA00022723"/>
    </source>
</evidence>
<dbReference type="GO" id="GO:0000978">
    <property type="term" value="F:RNA polymerase II cis-regulatory region sequence-specific DNA binding"/>
    <property type="evidence" value="ECO:0007669"/>
    <property type="project" value="TreeGrafter"/>
</dbReference>
<keyword evidence="13" id="KW-1185">Reference proteome</keyword>
<feature type="region of interest" description="Disordered" evidence="10">
    <location>
        <begin position="271"/>
        <end position="335"/>
    </location>
</feature>
<reference evidence="14" key="1">
    <citation type="submission" date="2025-08" db="UniProtKB">
        <authorList>
            <consortium name="RefSeq"/>
        </authorList>
    </citation>
    <scope>IDENTIFICATION</scope>
    <source>
        <tissue evidence="14">Liver</tissue>
    </source>
</reference>
<keyword evidence="3" id="KW-0677">Repeat</keyword>
<dbReference type="FunFam" id="3.30.160.60:FF:001818">
    <property type="entry name" value="GDNF-inducible zinc finger protein 1 isoform X1"/>
    <property type="match status" value="1"/>
</dbReference>
<keyword evidence="4 9" id="KW-0863">Zinc-finger</keyword>
<dbReference type="PROSITE" id="PS50804">
    <property type="entry name" value="SCAN_BOX"/>
    <property type="match status" value="1"/>
</dbReference>
<dbReference type="Gene3D" id="1.10.4020.10">
    <property type="entry name" value="DNA breaking-rejoining enzymes"/>
    <property type="match status" value="1"/>
</dbReference>
<keyword evidence="6" id="KW-0805">Transcription regulation</keyword>
<organism evidence="13 14">
    <name type="scientific">Python bivittatus</name>
    <name type="common">Burmese python</name>
    <name type="synonym">Python molurus bivittatus</name>
    <dbReference type="NCBI Taxonomy" id="176946"/>
    <lineage>
        <taxon>Eukaryota</taxon>
        <taxon>Metazoa</taxon>
        <taxon>Chordata</taxon>
        <taxon>Craniata</taxon>
        <taxon>Vertebrata</taxon>
        <taxon>Euteleostomi</taxon>
        <taxon>Lepidosauria</taxon>
        <taxon>Squamata</taxon>
        <taxon>Bifurcata</taxon>
        <taxon>Unidentata</taxon>
        <taxon>Episquamata</taxon>
        <taxon>Toxicofera</taxon>
        <taxon>Serpentes</taxon>
        <taxon>Henophidia</taxon>
        <taxon>Pythonidae</taxon>
        <taxon>Python</taxon>
    </lineage>
</organism>
<dbReference type="InterPro" id="IPR003309">
    <property type="entry name" value="SCAN_dom"/>
</dbReference>
<dbReference type="GO" id="GO:0000981">
    <property type="term" value="F:DNA-binding transcription factor activity, RNA polymerase II-specific"/>
    <property type="evidence" value="ECO:0007669"/>
    <property type="project" value="TreeGrafter"/>
</dbReference>
<dbReference type="FunFam" id="1.10.4020.10:FF:000001">
    <property type="entry name" value="zinc finger protein 263 isoform X1"/>
    <property type="match status" value="1"/>
</dbReference>
<dbReference type="InterPro" id="IPR036236">
    <property type="entry name" value="Znf_C2H2_sf"/>
</dbReference>
<evidence type="ECO:0000256" key="3">
    <source>
        <dbReference type="ARBA" id="ARBA00022737"/>
    </source>
</evidence>
<feature type="domain" description="SCAN box" evidence="12">
    <location>
        <begin position="176"/>
        <end position="254"/>
    </location>
</feature>
<evidence type="ECO:0000256" key="8">
    <source>
        <dbReference type="ARBA" id="ARBA00023242"/>
    </source>
</evidence>
<keyword evidence="2" id="KW-0479">Metal-binding</keyword>
<keyword evidence="5" id="KW-0862">Zinc</keyword>
<dbReference type="PROSITE" id="PS50157">
    <property type="entry name" value="ZINC_FINGER_C2H2_2"/>
    <property type="match status" value="4"/>
</dbReference>
<evidence type="ECO:0000256" key="10">
    <source>
        <dbReference type="SAM" id="MobiDB-lite"/>
    </source>
</evidence>